<dbReference type="Gene3D" id="2.40.260.10">
    <property type="entry name" value="Sortase"/>
    <property type="match status" value="1"/>
</dbReference>
<dbReference type="EC" id="3.4.22.71" evidence="1"/>
<dbReference type="InterPro" id="IPR023365">
    <property type="entry name" value="Sortase_dom-sf"/>
</dbReference>
<dbReference type="Proteomes" id="UP001286174">
    <property type="component" value="Unassembled WGS sequence"/>
</dbReference>
<dbReference type="AlphaFoldDB" id="A0AB35U8S9"/>
<dbReference type="NCBIfam" id="TIGR03064">
    <property type="entry name" value="sortase_srtB"/>
    <property type="match status" value="1"/>
</dbReference>
<dbReference type="RefSeq" id="WP_370596179.1">
    <property type="nucleotide sequence ID" value="NZ_JALBUR010000017.1"/>
</dbReference>
<dbReference type="CDD" id="cd05826">
    <property type="entry name" value="Sortase_B"/>
    <property type="match status" value="1"/>
</dbReference>
<comment type="caution">
    <text evidence="1">The sequence shown here is derived from an EMBL/GenBank/DDBJ whole genome shotgun (WGS) entry which is preliminary data.</text>
</comment>
<evidence type="ECO:0000313" key="1">
    <source>
        <dbReference type="EMBL" id="MDX8419925.1"/>
    </source>
</evidence>
<evidence type="ECO:0000313" key="2">
    <source>
        <dbReference type="Proteomes" id="UP001286174"/>
    </source>
</evidence>
<dbReference type="EMBL" id="JALBUR010000017">
    <property type="protein sequence ID" value="MDX8419925.1"/>
    <property type="molecule type" value="Genomic_DNA"/>
</dbReference>
<accession>A0AB35U8S9</accession>
<reference evidence="1 2" key="1">
    <citation type="submission" date="2022-03" db="EMBL/GenBank/DDBJ databases">
        <title>Novel taxa within the pig intestine.</title>
        <authorList>
            <person name="Wylensek D."/>
            <person name="Bishof K."/>
            <person name="Afrizal A."/>
            <person name="Clavel T."/>
        </authorList>
    </citation>
    <scope>NUCLEOTIDE SEQUENCE [LARGE SCALE GENOMIC DNA]</scope>
    <source>
        <strain evidence="1 2">CLA-KB-P133</strain>
    </source>
</reference>
<dbReference type="SUPFAM" id="SSF63817">
    <property type="entry name" value="Sortase"/>
    <property type="match status" value="1"/>
</dbReference>
<dbReference type="GO" id="GO:0016787">
    <property type="term" value="F:hydrolase activity"/>
    <property type="evidence" value="ECO:0007669"/>
    <property type="project" value="UniProtKB-KW"/>
</dbReference>
<dbReference type="InterPro" id="IPR009835">
    <property type="entry name" value="SrtB"/>
</dbReference>
<protein>
    <submittedName>
        <fullName evidence="1">Class B sortase</fullName>
        <ecNumber evidence="1">3.4.22.71</ecNumber>
    </submittedName>
</protein>
<keyword evidence="2" id="KW-1185">Reference proteome</keyword>
<sequence>MAKKKKKLSKSGRALLDAILVVSLCVAAFSGWKIYSELHQYKSNDQKYEDLRQAVTVSVPTPSASASADTSLVNDNIDWSALQAMNSDVAGWIRQPDTPIDYPVVYGSDNSYYLRHTLDGEYSIFGTIFVDYQNNRGFVDKNTVIYGHHFSHYDDTMLTTLDYYNDQSYYDAHPYLEFLTPETDYLLYPIAGVVKQGSDAYIRTSFADDNDYAAYVQNFLDNSTFQSNETFSPSDQTVLISSCSDLVQDGRYALLCKLIKAD</sequence>
<name>A0AB35U8S9_9FIRM</name>
<organism evidence="1 2">
    <name type="scientific">Grylomicrobium aquisgranensis</name>
    <dbReference type="NCBI Taxonomy" id="2926318"/>
    <lineage>
        <taxon>Bacteria</taxon>
        <taxon>Bacillati</taxon>
        <taxon>Bacillota</taxon>
        <taxon>Erysipelotrichia</taxon>
        <taxon>Erysipelotrichales</taxon>
        <taxon>Erysipelotrichaceae</taxon>
        <taxon>Grylomicrobium</taxon>
    </lineage>
</organism>
<keyword evidence="1" id="KW-0378">Hydrolase</keyword>
<gene>
    <name evidence="1" type="primary">srtB</name>
    <name evidence="1" type="ORF">MOZ60_07430</name>
</gene>
<proteinExistence type="predicted"/>